<evidence type="ECO:0000313" key="3">
    <source>
        <dbReference type="Proteomes" id="UP000886998"/>
    </source>
</evidence>
<comment type="caution">
    <text evidence="2">The sequence shown here is derived from an EMBL/GenBank/DDBJ whole genome shotgun (WGS) entry which is preliminary data.</text>
</comment>
<accession>A0A8X6MHC0</accession>
<evidence type="ECO:0000313" key="2">
    <source>
        <dbReference type="EMBL" id="GFS58305.1"/>
    </source>
</evidence>
<dbReference type="AlphaFoldDB" id="A0A8X6MHC0"/>
<feature type="region of interest" description="Disordered" evidence="1">
    <location>
        <begin position="1"/>
        <end position="45"/>
    </location>
</feature>
<organism evidence="2 3">
    <name type="scientific">Trichonephila inaurata madagascariensis</name>
    <dbReference type="NCBI Taxonomy" id="2747483"/>
    <lineage>
        <taxon>Eukaryota</taxon>
        <taxon>Metazoa</taxon>
        <taxon>Ecdysozoa</taxon>
        <taxon>Arthropoda</taxon>
        <taxon>Chelicerata</taxon>
        <taxon>Arachnida</taxon>
        <taxon>Araneae</taxon>
        <taxon>Araneomorphae</taxon>
        <taxon>Entelegynae</taxon>
        <taxon>Araneoidea</taxon>
        <taxon>Nephilidae</taxon>
        <taxon>Trichonephila</taxon>
        <taxon>Trichonephila inaurata</taxon>
    </lineage>
</organism>
<dbReference type="EMBL" id="BMAV01027329">
    <property type="protein sequence ID" value="GFS58305.1"/>
    <property type="molecule type" value="Genomic_DNA"/>
</dbReference>
<gene>
    <name evidence="2" type="ORF">TNIN_220671</name>
</gene>
<feature type="non-terminal residue" evidence="2">
    <location>
        <position position="45"/>
    </location>
</feature>
<name>A0A8X6MHC0_9ARAC</name>
<reference evidence="2" key="1">
    <citation type="submission" date="2020-08" db="EMBL/GenBank/DDBJ databases">
        <title>Multicomponent nature underlies the extraordinary mechanical properties of spider dragline silk.</title>
        <authorList>
            <person name="Kono N."/>
            <person name="Nakamura H."/>
            <person name="Mori M."/>
            <person name="Yoshida Y."/>
            <person name="Ohtoshi R."/>
            <person name="Malay A.D."/>
            <person name="Moran D.A.P."/>
            <person name="Tomita M."/>
            <person name="Numata K."/>
            <person name="Arakawa K."/>
        </authorList>
    </citation>
    <scope>NUCLEOTIDE SEQUENCE</scope>
</reference>
<evidence type="ECO:0000256" key="1">
    <source>
        <dbReference type="SAM" id="MobiDB-lite"/>
    </source>
</evidence>
<protein>
    <submittedName>
        <fullName evidence="2">Uncharacterized protein</fullName>
    </submittedName>
</protein>
<dbReference type="Proteomes" id="UP000886998">
    <property type="component" value="Unassembled WGS sequence"/>
</dbReference>
<sequence length="45" mass="4743">MKVVGKKKEKGSGGTKKKKWRTVGGKVRKDIFGSGIGEPPSLVGT</sequence>
<feature type="compositionally biased region" description="Basic residues" evidence="1">
    <location>
        <begin position="1"/>
        <end position="21"/>
    </location>
</feature>
<keyword evidence="3" id="KW-1185">Reference proteome</keyword>
<proteinExistence type="predicted"/>